<keyword evidence="6 7" id="KW-0472">Membrane</keyword>
<dbReference type="InterPro" id="IPR010290">
    <property type="entry name" value="TM_effector"/>
</dbReference>
<keyword evidence="3" id="KW-1003">Cell membrane</keyword>
<accession>A0A382DFL7</accession>
<dbReference type="GO" id="GO:0022857">
    <property type="term" value="F:transmembrane transporter activity"/>
    <property type="evidence" value="ECO:0007669"/>
    <property type="project" value="InterPro"/>
</dbReference>
<comment type="subcellular location">
    <subcellularLocation>
        <location evidence="1">Cell membrane</location>
        <topology evidence="1">Multi-pass membrane protein</topology>
    </subcellularLocation>
</comment>
<evidence type="ECO:0000256" key="4">
    <source>
        <dbReference type="ARBA" id="ARBA00022692"/>
    </source>
</evidence>
<dbReference type="PROSITE" id="PS50850">
    <property type="entry name" value="MFS"/>
    <property type="match status" value="1"/>
</dbReference>
<evidence type="ECO:0000259" key="8">
    <source>
        <dbReference type="PROSITE" id="PS50850"/>
    </source>
</evidence>
<dbReference type="Gene3D" id="1.20.1250.20">
    <property type="entry name" value="MFS general substrate transporter like domains"/>
    <property type="match status" value="1"/>
</dbReference>
<gene>
    <name evidence="9" type="ORF">METZ01_LOCUS189281</name>
</gene>
<keyword evidence="5 7" id="KW-1133">Transmembrane helix</keyword>
<keyword evidence="4 7" id="KW-0812">Transmembrane</keyword>
<organism evidence="9">
    <name type="scientific">marine metagenome</name>
    <dbReference type="NCBI Taxonomy" id="408172"/>
    <lineage>
        <taxon>unclassified sequences</taxon>
        <taxon>metagenomes</taxon>
        <taxon>ecological metagenomes</taxon>
    </lineage>
</organism>
<protein>
    <recommendedName>
        <fullName evidence="8">Major facilitator superfamily (MFS) profile domain-containing protein</fullName>
    </recommendedName>
</protein>
<reference evidence="9" key="1">
    <citation type="submission" date="2018-05" db="EMBL/GenBank/DDBJ databases">
        <authorList>
            <person name="Lanie J.A."/>
            <person name="Ng W.-L."/>
            <person name="Kazmierczak K.M."/>
            <person name="Andrzejewski T.M."/>
            <person name="Davidsen T.M."/>
            <person name="Wayne K.J."/>
            <person name="Tettelin H."/>
            <person name="Glass J.I."/>
            <person name="Rusch D."/>
            <person name="Podicherti R."/>
            <person name="Tsui H.-C.T."/>
            <person name="Winkler M.E."/>
        </authorList>
    </citation>
    <scope>NUCLEOTIDE SEQUENCE</scope>
</reference>
<name>A0A382DFL7_9ZZZZ</name>
<evidence type="ECO:0000256" key="6">
    <source>
        <dbReference type="ARBA" id="ARBA00023136"/>
    </source>
</evidence>
<evidence type="ECO:0000256" key="2">
    <source>
        <dbReference type="ARBA" id="ARBA00022448"/>
    </source>
</evidence>
<evidence type="ECO:0000256" key="7">
    <source>
        <dbReference type="SAM" id="Phobius"/>
    </source>
</evidence>
<dbReference type="EMBL" id="UINC01038839">
    <property type="protein sequence ID" value="SVB36427.1"/>
    <property type="molecule type" value="Genomic_DNA"/>
</dbReference>
<dbReference type="InterPro" id="IPR036259">
    <property type="entry name" value="MFS_trans_sf"/>
</dbReference>
<dbReference type="Pfam" id="PF05977">
    <property type="entry name" value="MFS_3"/>
    <property type="match status" value="1"/>
</dbReference>
<feature type="transmembrane region" description="Helical" evidence="7">
    <location>
        <begin position="50"/>
        <end position="70"/>
    </location>
</feature>
<dbReference type="InterPro" id="IPR020846">
    <property type="entry name" value="MFS_dom"/>
</dbReference>
<sequence length="118" mass="12781">MELLVLGYLILNLTDSAFQVGLIAVFLNIPRPLLALFAGLLADRLDRRRILIGTHATYLGLATAILLLLISGDVQPWHVFIAVLVQGATRVTDDPARRTAISDLAGHEHLASAMSLET</sequence>
<proteinExistence type="predicted"/>
<feature type="non-terminal residue" evidence="9">
    <location>
        <position position="118"/>
    </location>
</feature>
<keyword evidence="2" id="KW-0813">Transport</keyword>
<evidence type="ECO:0000256" key="3">
    <source>
        <dbReference type="ARBA" id="ARBA00022475"/>
    </source>
</evidence>
<evidence type="ECO:0000313" key="9">
    <source>
        <dbReference type="EMBL" id="SVB36427.1"/>
    </source>
</evidence>
<dbReference type="PANTHER" id="PTHR23513">
    <property type="entry name" value="INTEGRAL MEMBRANE EFFLUX PROTEIN-RELATED"/>
    <property type="match status" value="1"/>
</dbReference>
<evidence type="ECO:0000256" key="1">
    <source>
        <dbReference type="ARBA" id="ARBA00004651"/>
    </source>
</evidence>
<feature type="domain" description="Major facilitator superfamily (MFS) profile" evidence="8">
    <location>
        <begin position="1"/>
        <end position="118"/>
    </location>
</feature>
<dbReference type="PANTHER" id="PTHR23513:SF11">
    <property type="entry name" value="STAPHYLOFERRIN A TRANSPORTER"/>
    <property type="match status" value="1"/>
</dbReference>
<evidence type="ECO:0000256" key="5">
    <source>
        <dbReference type="ARBA" id="ARBA00022989"/>
    </source>
</evidence>
<dbReference type="AlphaFoldDB" id="A0A382DFL7"/>
<dbReference type="GO" id="GO:0005886">
    <property type="term" value="C:plasma membrane"/>
    <property type="evidence" value="ECO:0007669"/>
    <property type="project" value="UniProtKB-SubCell"/>
</dbReference>
<dbReference type="SUPFAM" id="SSF103473">
    <property type="entry name" value="MFS general substrate transporter"/>
    <property type="match status" value="1"/>
</dbReference>